<sequence length="160" mass="17334">MDEDEGNSTQEIRRGFGGPQPGSGRPAFVPTDEERAYVEKLSGIGLVQEQIAALIRDGIHSDTLRDHFGKELLAGKAKANAAIGGTLYQKAIKGDTGSLIWWTKTQMRWAETQKHEIVHTGISITDALEAAKARLIAGDIIDAKIVEPRQIEDGAKDGET</sequence>
<accession>A0A6J5S4B3</accession>
<feature type="region of interest" description="Disordered" evidence="1">
    <location>
        <begin position="1"/>
        <end position="29"/>
    </location>
</feature>
<protein>
    <submittedName>
        <fullName evidence="2">Uncharacterized protein</fullName>
    </submittedName>
</protein>
<gene>
    <name evidence="2" type="ORF">UFOVP1355_49</name>
</gene>
<reference evidence="2" key="1">
    <citation type="submission" date="2020-05" db="EMBL/GenBank/DDBJ databases">
        <authorList>
            <person name="Chiriac C."/>
            <person name="Salcher M."/>
            <person name="Ghai R."/>
            <person name="Kavagutti S V."/>
        </authorList>
    </citation>
    <scope>NUCLEOTIDE SEQUENCE</scope>
</reference>
<evidence type="ECO:0000256" key="1">
    <source>
        <dbReference type="SAM" id="MobiDB-lite"/>
    </source>
</evidence>
<dbReference type="EMBL" id="LR797288">
    <property type="protein sequence ID" value="CAB4200509.1"/>
    <property type="molecule type" value="Genomic_DNA"/>
</dbReference>
<name>A0A6J5S4B3_9CAUD</name>
<organism evidence="2">
    <name type="scientific">uncultured Caudovirales phage</name>
    <dbReference type="NCBI Taxonomy" id="2100421"/>
    <lineage>
        <taxon>Viruses</taxon>
        <taxon>Duplodnaviria</taxon>
        <taxon>Heunggongvirae</taxon>
        <taxon>Uroviricota</taxon>
        <taxon>Caudoviricetes</taxon>
        <taxon>Peduoviridae</taxon>
        <taxon>Maltschvirus</taxon>
        <taxon>Maltschvirus maltsch</taxon>
    </lineage>
</organism>
<proteinExistence type="predicted"/>
<evidence type="ECO:0000313" key="2">
    <source>
        <dbReference type="EMBL" id="CAB4200509.1"/>
    </source>
</evidence>